<dbReference type="Pfam" id="PF03647">
    <property type="entry name" value="Tmemb_14"/>
    <property type="match status" value="1"/>
</dbReference>
<accession>A0A0U5K3H4</accession>
<keyword evidence="3 5" id="KW-1133">Transmembrane helix</keyword>
<dbReference type="PANTHER" id="PTHR12668:SF43">
    <property type="entry name" value="TRANSMEMBRANE PROTEIN 14 HOMOLOG"/>
    <property type="match status" value="1"/>
</dbReference>
<dbReference type="Gene3D" id="1.10.10.1740">
    <property type="entry name" value="Transmembrane protein 14-like"/>
    <property type="match status" value="1"/>
</dbReference>
<dbReference type="RefSeq" id="WP_059060736.1">
    <property type="nucleotide sequence ID" value="NZ_LN879502.1"/>
</dbReference>
<reference evidence="7" key="1">
    <citation type="submission" date="2015-09" db="EMBL/GenBank/DDBJ databases">
        <authorList>
            <person name="Bertelli C."/>
        </authorList>
    </citation>
    <scope>NUCLEOTIDE SEQUENCE [LARGE SCALE GENOMIC DNA]</scope>
    <source>
        <strain evidence="7">KNic</strain>
    </source>
</reference>
<dbReference type="KEGG" id="pnl:PNK_1050"/>
<feature type="transmembrane region" description="Helical" evidence="5">
    <location>
        <begin position="32"/>
        <end position="49"/>
    </location>
</feature>
<name>A0A0U5K3H4_9BACT</name>
<dbReference type="InParanoid" id="A0A0U5K3H4"/>
<keyword evidence="2 5" id="KW-0812">Transmembrane</keyword>
<sequence>MQTTSRIIWIYAALVLIGGMIGHFVAHSPASLIASSIVAILLAGCGYFIHKGQGWAHCAATAISVLLLAFFGYRFSLAYKFMPAGLMVILTACLLVYLLMKGKTSCCNKQSCK</sequence>
<evidence type="ECO:0000256" key="1">
    <source>
        <dbReference type="ARBA" id="ARBA00004370"/>
    </source>
</evidence>
<dbReference type="PANTHER" id="PTHR12668">
    <property type="entry name" value="TRANSMEMBRANE PROTEIN 14, 15"/>
    <property type="match status" value="1"/>
</dbReference>
<gene>
    <name evidence="6" type="ORF">PNK_1050</name>
</gene>
<evidence type="ECO:0000256" key="4">
    <source>
        <dbReference type="ARBA" id="ARBA00023136"/>
    </source>
</evidence>
<evidence type="ECO:0000256" key="2">
    <source>
        <dbReference type="ARBA" id="ARBA00022692"/>
    </source>
</evidence>
<dbReference type="InterPro" id="IPR005349">
    <property type="entry name" value="TMEM14"/>
</dbReference>
<proteinExistence type="predicted"/>
<comment type="subcellular location">
    <subcellularLocation>
        <location evidence="1">Membrane</location>
    </subcellularLocation>
</comment>
<evidence type="ECO:0000256" key="3">
    <source>
        <dbReference type="ARBA" id="ARBA00022989"/>
    </source>
</evidence>
<dbReference type="AlphaFoldDB" id="A0A0U5K3H4"/>
<dbReference type="Proteomes" id="UP000069902">
    <property type="component" value="Chromosome cPNK"/>
</dbReference>
<dbReference type="STRING" id="389348.PNK_1050"/>
<feature type="transmembrane region" description="Helical" evidence="5">
    <location>
        <begin position="56"/>
        <end position="75"/>
    </location>
</feature>
<protein>
    <submittedName>
        <fullName evidence="6">Conserved putative membrane protein</fullName>
    </submittedName>
</protein>
<evidence type="ECO:0000313" key="6">
    <source>
        <dbReference type="EMBL" id="CUI16667.1"/>
    </source>
</evidence>
<feature type="transmembrane region" description="Helical" evidence="5">
    <location>
        <begin position="81"/>
        <end position="100"/>
    </location>
</feature>
<organism evidence="6 7">
    <name type="scientific">Candidatus Protochlamydia naegleriophila</name>
    <dbReference type="NCBI Taxonomy" id="389348"/>
    <lineage>
        <taxon>Bacteria</taxon>
        <taxon>Pseudomonadati</taxon>
        <taxon>Chlamydiota</taxon>
        <taxon>Chlamydiia</taxon>
        <taxon>Parachlamydiales</taxon>
        <taxon>Parachlamydiaceae</taxon>
        <taxon>Candidatus Protochlamydia</taxon>
    </lineage>
</organism>
<dbReference type="InterPro" id="IPR044890">
    <property type="entry name" value="TMEM14_sf"/>
</dbReference>
<dbReference type="GO" id="GO:0016020">
    <property type="term" value="C:membrane"/>
    <property type="evidence" value="ECO:0007669"/>
    <property type="project" value="UniProtKB-SubCell"/>
</dbReference>
<dbReference type="PATRIC" id="fig|389348.3.peg.1158"/>
<dbReference type="EMBL" id="LN879502">
    <property type="protein sequence ID" value="CUI16667.1"/>
    <property type="molecule type" value="Genomic_DNA"/>
</dbReference>
<evidence type="ECO:0000256" key="5">
    <source>
        <dbReference type="SAM" id="Phobius"/>
    </source>
</evidence>
<keyword evidence="4 5" id="KW-0472">Membrane</keyword>
<keyword evidence="7" id="KW-1185">Reference proteome</keyword>
<evidence type="ECO:0000313" key="7">
    <source>
        <dbReference type="Proteomes" id="UP000069902"/>
    </source>
</evidence>
<feature type="transmembrane region" description="Helical" evidence="5">
    <location>
        <begin position="7"/>
        <end position="26"/>
    </location>
</feature>